<reference evidence="4" key="1">
    <citation type="submission" date="2021-01" db="EMBL/GenBank/DDBJ databases">
        <authorList>
            <consortium name="Genoscope - CEA"/>
            <person name="William W."/>
        </authorList>
    </citation>
    <scope>NUCLEOTIDE SEQUENCE</scope>
</reference>
<dbReference type="CDD" id="cd18089">
    <property type="entry name" value="SPOUT_Trm10-like"/>
    <property type="match status" value="1"/>
</dbReference>
<dbReference type="InterPro" id="IPR007356">
    <property type="entry name" value="tRNA_m1G_MeTrfase_euk"/>
</dbReference>
<gene>
    <name evidence="4" type="ORF">PPRIM_AZ9-3.1.T1020087</name>
</gene>
<evidence type="ECO:0000256" key="2">
    <source>
        <dbReference type="ARBA" id="ARBA00048434"/>
    </source>
</evidence>
<name>A0A8S1NTY5_PARPR</name>
<evidence type="ECO:0000259" key="3">
    <source>
        <dbReference type="PROSITE" id="PS51675"/>
    </source>
</evidence>
<organism evidence="4 5">
    <name type="scientific">Paramecium primaurelia</name>
    <dbReference type="NCBI Taxonomy" id="5886"/>
    <lineage>
        <taxon>Eukaryota</taxon>
        <taxon>Sar</taxon>
        <taxon>Alveolata</taxon>
        <taxon>Ciliophora</taxon>
        <taxon>Intramacronucleata</taxon>
        <taxon>Oligohymenophorea</taxon>
        <taxon>Peniculida</taxon>
        <taxon>Parameciidae</taxon>
        <taxon>Paramecium</taxon>
    </lineage>
</organism>
<dbReference type="EC" id="2.1.1.221" evidence="1"/>
<keyword evidence="5" id="KW-1185">Reference proteome</keyword>
<dbReference type="Proteomes" id="UP000688137">
    <property type="component" value="Unassembled WGS sequence"/>
</dbReference>
<evidence type="ECO:0000313" key="4">
    <source>
        <dbReference type="EMBL" id="CAD8096757.1"/>
    </source>
</evidence>
<comment type="catalytic activity">
    <reaction evidence="2">
        <text>guanosine(9) in tRNA + S-adenosyl-L-methionine = N(1)-methylguanosine(9) in tRNA + S-adenosyl-L-homocysteine + H(+)</text>
        <dbReference type="Rhea" id="RHEA:43156"/>
        <dbReference type="Rhea" id="RHEA-COMP:10367"/>
        <dbReference type="Rhea" id="RHEA-COMP:10368"/>
        <dbReference type="ChEBI" id="CHEBI:15378"/>
        <dbReference type="ChEBI" id="CHEBI:57856"/>
        <dbReference type="ChEBI" id="CHEBI:59789"/>
        <dbReference type="ChEBI" id="CHEBI:73542"/>
        <dbReference type="ChEBI" id="CHEBI:74269"/>
        <dbReference type="EC" id="2.1.1.221"/>
    </reaction>
</comment>
<dbReference type="PROSITE" id="PS51675">
    <property type="entry name" value="SAM_MT_TRM10"/>
    <property type="match status" value="1"/>
</dbReference>
<proteinExistence type="predicted"/>
<accession>A0A8S1NTY5</accession>
<sequence length="277" mass="32885">MEIFDLLGEDIITEHQNDKIKQLRSEKQQIKNELYKQKVVQKKKDKKKKIKQQKYDMIQTLETQEQKNQFVHSFKGIRNQKKENGIKSLQSPFKIIIDCGFEDNMSDKEQRSLARQLSELYTENRRMDVPLKLYVTNIYPILHKYLEQYNYKQWQLLSDERLFTDIEEFQQANIVYLSPDGEEELQEIKEDEVYVIGGLVDRVILKNATLNRSRQLGVRSAKLPIGQLIKKNYKKCLNVSTAALMISGWLKYKDWSKAFDSIVPQKFKQQDEEPQLQ</sequence>
<evidence type="ECO:0000256" key="1">
    <source>
        <dbReference type="ARBA" id="ARBA00012797"/>
    </source>
</evidence>
<protein>
    <recommendedName>
        <fullName evidence="1">tRNA (guanine(9)-N(1))-methyltransferase</fullName>
        <ecNumber evidence="1">2.1.1.221</ecNumber>
    </recommendedName>
</protein>
<dbReference type="GO" id="GO:0052905">
    <property type="term" value="F:tRNA (guanosine(9)-N1)-methyltransferase activity"/>
    <property type="evidence" value="ECO:0007669"/>
    <property type="project" value="UniProtKB-EC"/>
</dbReference>
<feature type="domain" description="SAM-dependent MTase TRM10-type" evidence="3">
    <location>
        <begin position="81"/>
        <end position="270"/>
    </location>
</feature>
<comment type="caution">
    <text evidence="4">The sequence shown here is derived from an EMBL/GenBank/DDBJ whole genome shotgun (WGS) entry which is preliminary data.</text>
</comment>
<dbReference type="OMA" id="DERFLCE"/>
<dbReference type="PANTHER" id="PTHR13563">
    <property type="entry name" value="TRNA (GUANINE-9-) METHYLTRANSFERASE"/>
    <property type="match status" value="1"/>
</dbReference>
<dbReference type="PANTHER" id="PTHR13563:SF13">
    <property type="entry name" value="TRNA METHYLTRANSFERASE 10 HOMOLOG A"/>
    <property type="match status" value="1"/>
</dbReference>
<dbReference type="InterPro" id="IPR028564">
    <property type="entry name" value="MT_TRM10-typ"/>
</dbReference>
<dbReference type="GO" id="GO:0002939">
    <property type="term" value="P:tRNA N1-guanine methylation"/>
    <property type="evidence" value="ECO:0007669"/>
    <property type="project" value="TreeGrafter"/>
</dbReference>
<dbReference type="GO" id="GO:0005634">
    <property type="term" value="C:nucleus"/>
    <property type="evidence" value="ECO:0007669"/>
    <property type="project" value="TreeGrafter"/>
</dbReference>
<evidence type="ECO:0000313" key="5">
    <source>
        <dbReference type="Proteomes" id="UP000688137"/>
    </source>
</evidence>
<dbReference type="EMBL" id="CAJJDM010000105">
    <property type="protein sequence ID" value="CAD8096757.1"/>
    <property type="molecule type" value="Genomic_DNA"/>
</dbReference>
<dbReference type="GO" id="GO:0000049">
    <property type="term" value="F:tRNA binding"/>
    <property type="evidence" value="ECO:0007669"/>
    <property type="project" value="TreeGrafter"/>
</dbReference>
<dbReference type="AlphaFoldDB" id="A0A8S1NTY5"/>